<dbReference type="EMBL" id="CP118224">
    <property type="protein sequence ID" value="WMC11707.1"/>
    <property type="molecule type" value="Genomic_DNA"/>
</dbReference>
<name>A0AA50QCX2_9GAMM</name>
<keyword evidence="2" id="KW-1185">Reference proteome</keyword>
<reference evidence="1 2" key="1">
    <citation type="submission" date="2023-02" db="EMBL/GenBank/DDBJ databases">
        <title>Complete genome sequence of a novel bacterium Oceanimonas sp. NTOU-MSR1 isolated from marine coast sediment.</title>
        <authorList>
            <person name="Yang H.-T."/>
            <person name="Chen Y.-L."/>
            <person name="Ho Y.-N."/>
        </authorList>
    </citation>
    <scope>NUCLEOTIDE SEQUENCE [LARGE SCALE GENOMIC DNA]</scope>
    <source>
        <strain evidence="1 2">NTOU-MSR1</strain>
    </source>
</reference>
<dbReference type="Proteomes" id="UP001223802">
    <property type="component" value="Chromosome"/>
</dbReference>
<sequence length="215" mass="23900">MQPKKPTRGAKVERPCATCSKPMQVRAADVKRGWGRFCSKSCKAKHKSNECQEAPMFNPPRPTLTPDMIKAAAEKLVSQPYFPLDEIGVSKDEAIEHLTCCYRHHMDSYELAKSLDDNHGWHVNSVLVDDLGCMGAFVSGALKEAERAWLAEHNIQPPLPVGTELNIGVITDVACHHSPGCYLVKLHDDGPDEQTGHRRSIVRFEDAKLKEQATC</sequence>
<dbReference type="AlphaFoldDB" id="A0AA50QCX2"/>
<accession>A0AA50QCX2</accession>
<gene>
    <name evidence="1" type="ORF">PU634_04910</name>
</gene>
<dbReference type="KEGG" id="ope:PU634_04910"/>
<evidence type="ECO:0000313" key="2">
    <source>
        <dbReference type="Proteomes" id="UP001223802"/>
    </source>
</evidence>
<proteinExistence type="predicted"/>
<organism evidence="1 2">
    <name type="scientific">Oceanimonas pelagia</name>
    <dbReference type="NCBI Taxonomy" id="3028314"/>
    <lineage>
        <taxon>Bacteria</taxon>
        <taxon>Pseudomonadati</taxon>
        <taxon>Pseudomonadota</taxon>
        <taxon>Gammaproteobacteria</taxon>
        <taxon>Aeromonadales</taxon>
        <taxon>Aeromonadaceae</taxon>
        <taxon>Oceanimonas</taxon>
    </lineage>
</organism>
<dbReference type="RefSeq" id="WP_306762942.1">
    <property type="nucleotide sequence ID" value="NZ_CP118224.1"/>
</dbReference>
<protein>
    <submittedName>
        <fullName evidence="1">Uncharacterized protein</fullName>
    </submittedName>
</protein>
<evidence type="ECO:0000313" key="1">
    <source>
        <dbReference type="EMBL" id="WMC11707.1"/>
    </source>
</evidence>